<dbReference type="EMBL" id="KL597446">
    <property type="protein sequence ID" value="KER18944.1"/>
    <property type="molecule type" value="Genomic_DNA"/>
</dbReference>
<organism evidence="2 3">
    <name type="scientific">Opisthorchis viverrini</name>
    <name type="common">Southeast Asian liver fluke</name>
    <dbReference type="NCBI Taxonomy" id="6198"/>
    <lineage>
        <taxon>Eukaryota</taxon>
        <taxon>Metazoa</taxon>
        <taxon>Spiralia</taxon>
        <taxon>Lophotrochozoa</taxon>
        <taxon>Platyhelminthes</taxon>
        <taxon>Trematoda</taxon>
        <taxon>Digenea</taxon>
        <taxon>Opisthorchiida</taxon>
        <taxon>Opisthorchiata</taxon>
        <taxon>Opisthorchiidae</taxon>
        <taxon>Opisthorchis</taxon>
    </lineage>
</organism>
<accession>A0A074ZUQ9</accession>
<sequence length="149" mass="16645">MNFSKRTSAGFQISMDNVKILIVRPSVLIPTAEVVVKTVADISISPQPTSPNLSSACGFTRSLDWPATQAHKSRDKRRPARNLDREQSRGPPTWLTHAHRDVEWPGSKHADSPEFRRTPLPKLQVVAGCEEFTFTSLPHTTFPPVLESF</sequence>
<dbReference type="GeneID" id="20326257"/>
<feature type="compositionally biased region" description="Basic residues" evidence="1">
    <location>
        <begin position="71"/>
        <end position="80"/>
    </location>
</feature>
<gene>
    <name evidence="2" type="ORF">T265_12089</name>
</gene>
<dbReference type="RefSeq" id="XP_009177311.1">
    <property type="nucleotide sequence ID" value="XM_009179047.1"/>
</dbReference>
<protein>
    <submittedName>
        <fullName evidence="2">Uncharacterized protein</fullName>
    </submittedName>
</protein>
<name>A0A074ZUQ9_OPIVI</name>
<dbReference type="AlphaFoldDB" id="A0A074ZUQ9"/>
<evidence type="ECO:0000313" key="3">
    <source>
        <dbReference type="Proteomes" id="UP000054324"/>
    </source>
</evidence>
<dbReference type="CTD" id="20326257"/>
<dbReference type="Proteomes" id="UP000054324">
    <property type="component" value="Unassembled WGS sequence"/>
</dbReference>
<feature type="region of interest" description="Disordered" evidence="1">
    <location>
        <begin position="65"/>
        <end position="116"/>
    </location>
</feature>
<keyword evidence="3" id="KW-1185">Reference proteome</keyword>
<feature type="compositionally biased region" description="Basic and acidic residues" evidence="1">
    <location>
        <begin position="98"/>
        <end position="116"/>
    </location>
</feature>
<evidence type="ECO:0000256" key="1">
    <source>
        <dbReference type="SAM" id="MobiDB-lite"/>
    </source>
</evidence>
<evidence type="ECO:0000313" key="2">
    <source>
        <dbReference type="EMBL" id="KER18944.1"/>
    </source>
</evidence>
<dbReference type="KEGG" id="ovi:T265_12089"/>
<reference evidence="2 3" key="1">
    <citation type="submission" date="2013-11" db="EMBL/GenBank/DDBJ databases">
        <title>Opisthorchis viverrini - life in the bile duct.</title>
        <authorList>
            <person name="Young N.D."/>
            <person name="Nagarajan N."/>
            <person name="Lin S.J."/>
            <person name="Korhonen P.K."/>
            <person name="Jex A.R."/>
            <person name="Hall R.S."/>
            <person name="Safavi-Hemami H."/>
            <person name="Kaewkong W."/>
            <person name="Bertrand D."/>
            <person name="Gao S."/>
            <person name="Seet Q."/>
            <person name="Wongkham S."/>
            <person name="Teh B.T."/>
            <person name="Wongkham C."/>
            <person name="Intapan P.M."/>
            <person name="Maleewong W."/>
            <person name="Yang X."/>
            <person name="Hu M."/>
            <person name="Wang Z."/>
            <person name="Hofmann A."/>
            <person name="Sternberg P.W."/>
            <person name="Tan P."/>
            <person name="Wang J."/>
            <person name="Gasser R.B."/>
        </authorList>
    </citation>
    <scope>NUCLEOTIDE SEQUENCE [LARGE SCALE GENOMIC DNA]</scope>
</reference>
<proteinExistence type="predicted"/>